<dbReference type="PROSITE" id="PS50835">
    <property type="entry name" value="IG_LIKE"/>
    <property type="match status" value="1"/>
</dbReference>
<feature type="non-terminal residue" evidence="2">
    <location>
        <position position="1"/>
    </location>
</feature>
<evidence type="ECO:0000313" key="2">
    <source>
        <dbReference type="EMBL" id="CAG7826923.1"/>
    </source>
</evidence>
<dbReference type="PANTHER" id="PTHR23279:SF36">
    <property type="entry name" value="DEFECTIVE PROBOSCIS EXTENSION RESPONSE 9, ISOFORM A"/>
    <property type="match status" value="1"/>
</dbReference>
<protein>
    <recommendedName>
        <fullName evidence="1">Ig-like domain-containing protein</fullName>
    </recommendedName>
</protein>
<evidence type="ECO:0000259" key="1">
    <source>
        <dbReference type="PROSITE" id="PS50835"/>
    </source>
</evidence>
<dbReference type="FunFam" id="2.60.40.10:FF:000129">
    <property type="entry name" value="CLUMA_CG018772, isoform A"/>
    <property type="match status" value="1"/>
</dbReference>
<dbReference type="InterPro" id="IPR037448">
    <property type="entry name" value="Zig-8"/>
</dbReference>
<dbReference type="InterPro" id="IPR007110">
    <property type="entry name" value="Ig-like_dom"/>
</dbReference>
<dbReference type="Proteomes" id="UP000708208">
    <property type="component" value="Unassembled WGS sequence"/>
</dbReference>
<accession>A0A8J2L809</accession>
<name>A0A8J2L809_9HEXA</name>
<dbReference type="GO" id="GO:0050808">
    <property type="term" value="P:synapse organization"/>
    <property type="evidence" value="ECO:0007669"/>
    <property type="project" value="TreeGrafter"/>
</dbReference>
<dbReference type="OrthoDB" id="5969816at2759"/>
<sequence length="111" mass="13127">ISWVRHRDIHLLTVGRDTYTSDQRFQAVHKPHTDDWTLQIKYPQERDSGVYECQISTTPPIGHFVHLIVVRKFNFIYKISITLVIQEIRHMLIHSYMNQGDSLIRFLGVPI</sequence>
<dbReference type="EMBL" id="CAJVCH010541613">
    <property type="protein sequence ID" value="CAG7826923.1"/>
    <property type="molecule type" value="Genomic_DNA"/>
</dbReference>
<keyword evidence="3" id="KW-1185">Reference proteome</keyword>
<proteinExistence type="predicted"/>
<dbReference type="PANTHER" id="PTHR23279">
    <property type="entry name" value="DEFECTIVE PROBOSCIS EXTENSION RESPONSE DPR -RELATED"/>
    <property type="match status" value="1"/>
</dbReference>
<comment type="caution">
    <text evidence="2">The sequence shown here is derived from an EMBL/GenBank/DDBJ whole genome shotgun (WGS) entry which is preliminary data.</text>
</comment>
<dbReference type="AlphaFoldDB" id="A0A8J2L809"/>
<dbReference type="GO" id="GO:0032589">
    <property type="term" value="C:neuron projection membrane"/>
    <property type="evidence" value="ECO:0007669"/>
    <property type="project" value="TreeGrafter"/>
</dbReference>
<evidence type="ECO:0000313" key="3">
    <source>
        <dbReference type="Proteomes" id="UP000708208"/>
    </source>
</evidence>
<gene>
    <name evidence="2" type="ORF">AFUS01_LOCUS36947</name>
</gene>
<feature type="domain" description="Ig-like" evidence="1">
    <location>
        <begin position="1"/>
        <end position="56"/>
    </location>
</feature>
<reference evidence="2" key="1">
    <citation type="submission" date="2021-06" db="EMBL/GenBank/DDBJ databases">
        <authorList>
            <person name="Hodson N. C."/>
            <person name="Mongue J. A."/>
            <person name="Jaron S. K."/>
        </authorList>
    </citation>
    <scope>NUCLEOTIDE SEQUENCE</scope>
</reference>
<organism evidence="2 3">
    <name type="scientific">Allacma fusca</name>
    <dbReference type="NCBI Taxonomy" id="39272"/>
    <lineage>
        <taxon>Eukaryota</taxon>
        <taxon>Metazoa</taxon>
        <taxon>Ecdysozoa</taxon>
        <taxon>Arthropoda</taxon>
        <taxon>Hexapoda</taxon>
        <taxon>Collembola</taxon>
        <taxon>Symphypleona</taxon>
        <taxon>Sminthuridae</taxon>
        <taxon>Allacma</taxon>
    </lineage>
</organism>